<comment type="function">
    <text evidence="17">Catalyzes the dehydration of the S-form of NAD(P)HX at the expense of ADP, which is converted to AMP. Together with NAD(P)HX epimerase, which catalyzes the epimerization of the S- and R-forms, the enzyme allows the repair of both epimers of NAD(P)HX, a damaged form of NAD(P)H that is a result of enzymatic or heat-dependent hydration.</text>
</comment>
<feature type="binding site" evidence="17">
    <location>
        <position position="251"/>
    </location>
    <ligand>
        <name>(6S)-NADPHX</name>
        <dbReference type="ChEBI" id="CHEBI:64076"/>
    </ligand>
</feature>
<dbReference type="SUPFAM" id="SSF64153">
    <property type="entry name" value="YjeF N-terminal domain-like"/>
    <property type="match status" value="1"/>
</dbReference>
<dbReference type="HAMAP" id="MF_01966">
    <property type="entry name" value="NADHX_epimerase"/>
    <property type="match status" value="1"/>
</dbReference>
<dbReference type="PANTHER" id="PTHR12592:SF0">
    <property type="entry name" value="ATP-DEPENDENT (S)-NAD(P)H-HYDRATE DEHYDRATASE"/>
    <property type="match status" value="1"/>
</dbReference>
<dbReference type="InterPro" id="IPR004443">
    <property type="entry name" value="YjeF_N_dom"/>
</dbReference>
<evidence type="ECO:0000256" key="8">
    <source>
        <dbReference type="ARBA" id="ARBA00022857"/>
    </source>
</evidence>
<keyword evidence="7 17" id="KW-0067">ATP-binding</keyword>
<keyword evidence="9 18" id="KW-0630">Potassium</keyword>
<keyword evidence="5 18" id="KW-0479">Metal-binding</keyword>
<feature type="binding site" evidence="18">
    <location>
        <position position="59"/>
    </location>
    <ligand>
        <name>K(+)</name>
        <dbReference type="ChEBI" id="CHEBI:29103"/>
    </ligand>
</feature>
<dbReference type="Pfam" id="PF01256">
    <property type="entry name" value="Carb_kinase"/>
    <property type="match status" value="1"/>
</dbReference>
<comment type="similarity">
    <text evidence="3 19">In the N-terminal section; belongs to the NnrE/AIBP family.</text>
</comment>
<keyword evidence="13" id="KW-0511">Multifunctional enzyme</keyword>
<comment type="cofactor">
    <cofactor evidence="17">
        <name>Mg(2+)</name>
        <dbReference type="ChEBI" id="CHEBI:18420"/>
    </cofactor>
</comment>
<dbReference type="GO" id="GO:0005524">
    <property type="term" value="F:ATP binding"/>
    <property type="evidence" value="ECO:0007669"/>
    <property type="project" value="UniProtKB-UniRule"/>
</dbReference>
<evidence type="ECO:0000256" key="12">
    <source>
        <dbReference type="ARBA" id="ARBA00023239"/>
    </source>
</evidence>
<evidence type="ECO:0000256" key="1">
    <source>
        <dbReference type="ARBA" id="ARBA00000013"/>
    </source>
</evidence>
<gene>
    <name evidence="17" type="primary">nnrD</name>
    <name evidence="18" type="synonym">nnrE</name>
    <name evidence="23" type="ORF">Nans01_36810</name>
</gene>
<feature type="binding site" evidence="17">
    <location>
        <begin position="400"/>
        <end position="404"/>
    </location>
    <ligand>
        <name>AMP</name>
        <dbReference type="ChEBI" id="CHEBI:456215"/>
    </ligand>
</feature>
<comment type="subunit">
    <text evidence="17">Homotetramer.</text>
</comment>
<keyword evidence="24" id="KW-1185">Reference proteome</keyword>
<evidence type="ECO:0000256" key="11">
    <source>
        <dbReference type="ARBA" id="ARBA00023235"/>
    </source>
</evidence>
<feature type="binding site" evidence="18">
    <location>
        <position position="155"/>
    </location>
    <ligand>
        <name>K(+)</name>
        <dbReference type="ChEBI" id="CHEBI:29103"/>
    </ligand>
</feature>
<comment type="cofactor">
    <cofactor evidence="18 19">
        <name>K(+)</name>
        <dbReference type="ChEBI" id="CHEBI:29103"/>
    </cofactor>
    <text evidence="18 19">Binds 1 potassium ion per subunit.</text>
</comment>
<dbReference type="InterPro" id="IPR029056">
    <property type="entry name" value="Ribokinase-like"/>
</dbReference>
<dbReference type="GO" id="GO:0046872">
    <property type="term" value="F:metal ion binding"/>
    <property type="evidence" value="ECO:0007669"/>
    <property type="project" value="UniProtKB-UniRule"/>
</dbReference>
<dbReference type="PIRSF" id="PIRSF017184">
    <property type="entry name" value="Nnr"/>
    <property type="match status" value="1"/>
</dbReference>
<comment type="similarity">
    <text evidence="18">Belongs to the NnrE/AIBP family.</text>
</comment>
<organism evidence="23 24">
    <name type="scientific">Nocardiopsis ansamitocini</name>
    <dbReference type="NCBI Taxonomy" id="1670832"/>
    <lineage>
        <taxon>Bacteria</taxon>
        <taxon>Bacillati</taxon>
        <taxon>Actinomycetota</taxon>
        <taxon>Actinomycetes</taxon>
        <taxon>Streptosporangiales</taxon>
        <taxon>Nocardiopsidaceae</taxon>
        <taxon>Nocardiopsis</taxon>
    </lineage>
</organism>
<dbReference type="RefSeq" id="WP_285760811.1">
    <property type="nucleotide sequence ID" value="NZ_BSQG01000006.1"/>
</dbReference>
<keyword evidence="11 18" id="KW-0413">Isomerase</keyword>
<dbReference type="GO" id="GO:0052856">
    <property type="term" value="F:NAD(P)HX epimerase activity"/>
    <property type="evidence" value="ECO:0007669"/>
    <property type="project" value="UniProtKB-UniRule"/>
</dbReference>
<dbReference type="Proteomes" id="UP001165092">
    <property type="component" value="Unassembled WGS sequence"/>
</dbReference>
<evidence type="ECO:0000256" key="19">
    <source>
        <dbReference type="PIRNR" id="PIRNR017184"/>
    </source>
</evidence>
<comment type="function">
    <text evidence="14 19">Bifunctional enzyme that catalyzes the epimerization of the S- and R-forms of NAD(P)HX and the dehydration of the S-form of NAD(P)HX at the expense of ADP, which is converted to AMP. This allows the repair of both epimers of NAD(P)HX, a damaged form of NAD(P)H that is a result of enzymatic or heat-dependent hydration.</text>
</comment>
<dbReference type="CDD" id="cd01171">
    <property type="entry name" value="YXKO-related"/>
    <property type="match status" value="1"/>
</dbReference>
<evidence type="ECO:0000256" key="15">
    <source>
        <dbReference type="ARBA" id="ARBA00048238"/>
    </source>
</evidence>
<dbReference type="PANTHER" id="PTHR12592">
    <property type="entry name" value="ATP-DEPENDENT (S)-NAD(P)H-HYDRATE DEHYDRATASE FAMILY MEMBER"/>
    <property type="match status" value="1"/>
</dbReference>
<dbReference type="GO" id="GO:0046496">
    <property type="term" value="P:nicotinamide nucleotide metabolic process"/>
    <property type="evidence" value="ECO:0007669"/>
    <property type="project" value="UniProtKB-UniRule"/>
</dbReference>
<dbReference type="AlphaFoldDB" id="A0A9W6P868"/>
<feature type="binding site" evidence="18">
    <location>
        <begin position="123"/>
        <end position="129"/>
    </location>
    <ligand>
        <name>(6S)-NADPHX</name>
        <dbReference type="ChEBI" id="CHEBI:64076"/>
    </ligand>
</feature>
<dbReference type="NCBIfam" id="TIGR00196">
    <property type="entry name" value="yjeF_cterm"/>
    <property type="match status" value="1"/>
</dbReference>
<feature type="binding site" evidence="17">
    <location>
        <position position="429"/>
    </location>
    <ligand>
        <name>AMP</name>
        <dbReference type="ChEBI" id="CHEBI:456215"/>
    </ligand>
</feature>
<evidence type="ECO:0000259" key="21">
    <source>
        <dbReference type="PROSITE" id="PS51383"/>
    </source>
</evidence>
<comment type="catalytic activity">
    <reaction evidence="2 18 19">
        <text>(6R)-NADPHX = (6S)-NADPHX</text>
        <dbReference type="Rhea" id="RHEA:32227"/>
        <dbReference type="ChEBI" id="CHEBI:64076"/>
        <dbReference type="ChEBI" id="CHEBI:64077"/>
        <dbReference type="EC" id="5.1.99.6"/>
    </reaction>
</comment>
<comment type="similarity">
    <text evidence="4 19">In the C-terminal section; belongs to the NnrD/CARKD family.</text>
</comment>
<evidence type="ECO:0000256" key="6">
    <source>
        <dbReference type="ARBA" id="ARBA00022741"/>
    </source>
</evidence>
<dbReference type="Pfam" id="PF03853">
    <property type="entry name" value="YjeF_N"/>
    <property type="match status" value="1"/>
</dbReference>
<sequence>MRQAHTVQTVREAEEALMASRPEGALMRAAAGGLAAVCIRLLPRVYGARVVVLVGGGDNGGDALYAGAAIARRGARVRALVAGSAPHAAGLAAFRAAGGAVAAGADAATEIGAAELVVDGLVGIGGRGALREPHATLAALTGEADALVVAVDLPSGIDADTGTVSGPCVRADVTVTFGTHKPGLFVDPGARYVGVVELVDIGLGPRLPAPRVVSPQVADIAALLPEPGPESDKYRRGVLAVAAGSDRYRGAAVLAVGGALRTGVGLLRYVGQQGVATEVVHHWPEAVVSVLDPTDPAGRLPQRVAAWVVGPGRGLHPTAAMELEAVLATDRPVLLDADAITLLAKRPELVSDRTAPTLLTPHAGELSRLLPDSTPAEVEEHRLDHVVRAAERYNCTVLLKGSTTLIAAPGLPVVVNPTGTPLLATAGTGDVLAGAAGALLSAGLSPPDAATCAAYLHGLAARLAHDGAPVSSSDLIGALPVAFAAILGSDSEEGVPARGSKVADGTRGRGGRRG</sequence>
<evidence type="ECO:0000256" key="13">
    <source>
        <dbReference type="ARBA" id="ARBA00023268"/>
    </source>
</evidence>
<dbReference type="Gene3D" id="3.40.50.10260">
    <property type="entry name" value="YjeF N-terminal domain"/>
    <property type="match status" value="1"/>
</dbReference>
<comment type="catalytic activity">
    <reaction evidence="1 18 19">
        <text>(6R)-NADHX = (6S)-NADHX</text>
        <dbReference type="Rhea" id="RHEA:32215"/>
        <dbReference type="ChEBI" id="CHEBI:64074"/>
        <dbReference type="ChEBI" id="CHEBI:64075"/>
        <dbReference type="EC" id="5.1.99.6"/>
    </reaction>
</comment>
<name>A0A9W6P868_9ACTN</name>
<feature type="region of interest" description="Disordered" evidence="20">
    <location>
        <begin position="492"/>
        <end position="514"/>
    </location>
</feature>
<comment type="catalytic activity">
    <reaction evidence="15 17 19">
        <text>(6S)-NADHX + ADP = AMP + phosphate + NADH + H(+)</text>
        <dbReference type="Rhea" id="RHEA:32223"/>
        <dbReference type="ChEBI" id="CHEBI:15378"/>
        <dbReference type="ChEBI" id="CHEBI:43474"/>
        <dbReference type="ChEBI" id="CHEBI:57945"/>
        <dbReference type="ChEBI" id="CHEBI:64074"/>
        <dbReference type="ChEBI" id="CHEBI:456215"/>
        <dbReference type="ChEBI" id="CHEBI:456216"/>
        <dbReference type="EC" id="4.2.1.136"/>
    </reaction>
</comment>
<feature type="domain" description="YjeF N-terminal" evidence="22">
    <location>
        <begin position="10"/>
        <end position="209"/>
    </location>
</feature>
<comment type="catalytic activity">
    <reaction evidence="16 17 19">
        <text>(6S)-NADPHX + ADP = AMP + phosphate + NADPH + H(+)</text>
        <dbReference type="Rhea" id="RHEA:32235"/>
        <dbReference type="ChEBI" id="CHEBI:15378"/>
        <dbReference type="ChEBI" id="CHEBI:43474"/>
        <dbReference type="ChEBI" id="CHEBI:57783"/>
        <dbReference type="ChEBI" id="CHEBI:64076"/>
        <dbReference type="ChEBI" id="CHEBI:456215"/>
        <dbReference type="ChEBI" id="CHEBI:456216"/>
        <dbReference type="EC" id="4.2.1.136"/>
    </reaction>
</comment>
<dbReference type="PROSITE" id="PS51383">
    <property type="entry name" value="YJEF_C_3"/>
    <property type="match status" value="1"/>
</dbReference>
<evidence type="ECO:0000259" key="22">
    <source>
        <dbReference type="PROSITE" id="PS51385"/>
    </source>
</evidence>
<keyword evidence="6 17" id="KW-0547">Nucleotide-binding</keyword>
<evidence type="ECO:0000256" key="5">
    <source>
        <dbReference type="ARBA" id="ARBA00022723"/>
    </source>
</evidence>
<feature type="binding site" evidence="17">
    <location>
        <position position="312"/>
    </location>
    <ligand>
        <name>(6S)-NADPHX</name>
        <dbReference type="ChEBI" id="CHEBI:64076"/>
    </ligand>
</feature>
<feature type="binding site" evidence="18">
    <location>
        <begin position="58"/>
        <end position="62"/>
    </location>
    <ligand>
        <name>(6S)-NADPHX</name>
        <dbReference type="ChEBI" id="CHEBI:64076"/>
    </ligand>
</feature>
<dbReference type="GO" id="GO:0110051">
    <property type="term" value="P:metabolite repair"/>
    <property type="evidence" value="ECO:0007669"/>
    <property type="project" value="TreeGrafter"/>
</dbReference>
<dbReference type="InterPro" id="IPR030677">
    <property type="entry name" value="Nnr"/>
</dbReference>
<dbReference type="HAMAP" id="MF_01965">
    <property type="entry name" value="NADHX_dehydratase"/>
    <property type="match status" value="1"/>
</dbReference>
<evidence type="ECO:0000256" key="3">
    <source>
        <dbReference type="ARBA" id="ARBA00006001"/>
    </source>
</evidence>
<dbReference type="GO" id="GO:0052855">
    <property type="term" value="F:ADP-dependent NAD(P)H-hydrate dehydratase activity"/>
    <property type="evidence" value="ECO:0007669"/>
    <property type="project" value="UniProtKB-UniRule"/>
</dbReference>
<protein>
    <recommendedName>
        <fullName evidence="19">Bifunctional NAD(P)H-hydrate repair enzyme</fullName>
    </recommendedName>
    <alternativeName>
        <fullName evidence="19">Nicotinamide nucleotide repair protein</fullName>
    </alternativeName>
    <domain>
        <recommendedName>
            <fullName evidence="19">ADP-dependent (S)-NAD(P)H-hydrate dehydratase</fullName>
            <ecNumber evidence="19">4.2.1.136</ecNumber>
        </recommendedName>
        <alternativeName>
            <fullName evidence="19">ADP-dependent NAD(P)HX dehydratase</fullName>
        </alternativeName>
    </domain>
    <domain>
        <recommendedName>
            <fullName evidence="19">NAD(P)H-hydrate epimerase</fullName>
            <ecNumber evidence="19">5.1.99.6</ecNumber>
        </recommendedName>
    </domain>
</protein>
<proteinExistence type="inferred from homology"/>
<reference evidence="23" key="1">
    <citation type="submission" date="2023-02" db="EMBL/GenBank/DDBJ databases">
        <title>Nocardiopsis ansamitocini NBRC 112285.</title>
        <authorList>
            <person name="Ichikawa N."/>
            <person name="Sato H."/>
            <person name="Tonouchi N."/>
        </authorList>
    </citation>
    <scope>NUCLEOTIDE SEQUENCE</scope>
    <source>
        <strain evidence="23">NBRC 112285</strain>
    </source>
</reference>
<comment type="caution">
    <text evidence="23">The sequence shown here is derived from an EMBL/GenBank/DDBJ whole genome shotgun (WGS) entry which is preliminary data.</text>
</comment>
<dbReference type="PROSITE" id="PS51385">
    <property type="entry name" value="YJEF_N"/>
    <property type="match status" value="1"/>
</dbReference>
<accession>A0A9W6P868</accession>
<evidence type="ECO:0000313" key="24">
    <source>
        <dbReference type="Proteomes" id="UP001165092"/>
    </source>
</evidence>
<evidence type="ECO:0000313" key="23">
    <source>
        <dbReference type="EMBL" id="GLU49330.1"/>
    </source>
</evidence>
<evidence type="ECO:0000256" key="18">
    <source>
        <dbReference type="HAMAP-Rule" id="MF_01966"/>
    </source>
</evidence>
<keyword evidence="10 17" id="KW-0520">NAD</keyword>
<dbReference type="EC" id="4.2.1.136" evidence="19"/>
<comment type="similarity">
    <text evidence="17">Belongs to the NnrD/CARKD family.</text>
</comment>
<comment type="caution">
    <text evidence="18">Lacks conserved residue(s) required for the propagation of feature annotation.</text>
</comment>
<evidence type="ECO:0000256" key="9">
    <source>
        <dbReference type="ARBA" id="ARBA00022958"/>
    </source>
</evidence>
<feature type="binding site" evidence="17">
    <location>
        <position position="362"/>
    </location>
    <ligand>
        <name>(6S)-NADPHX</name>
        <dbReference type="ChEBI" id="CHEBI:64076"/>
    </ligand>
</feature>
<evidence type="ECO:0000256" key="10">
    <source>
        <dbReference type="ARBA" id="ARBA00023027"/>
    </source>
</evidence>
<feature type="binding site" evidence="18">
    <location>
        <position position="119"/>
    </location>
    <ligand>
        <name>K(+)</name>
        <dbReference type="ChEBI" id="CHEBI:29103"/>
    </ligand>
</feature>
<evidence type="ECO:0000256" key="7">
    <source>
        <dbReference type="ARBA" id="ARBA00022840"/>
    </source>
</evidence>
<feature type="binding site" evidence="18">
    <location>
        <position position="152"/>
    </location>
    <ligand>
        <name>(6S)-NADPHX</name>
        <dbReference type="ChEBI" id="CHEBI:64076"/>
    </ligand>
</feature>
<comment type="function">
    <text evidence="18">Catalyzes the epimerization of the S- and R-forms of NAD(P)HX, a damaged form of NAD(P)H that is a result of enzymatic or heat-dependent hydration. This is a prerequisite for the S-specific NAD(P)H-hydrate dehydratase to allow the repair of both epimers of NAD(P)HX.</text>
</comment>
<dbReference type="SUPFAM" id="SSF53613">
    <property type="entry name" value="Ribokinase-like"/>
    <property type="match status" value="1"/>
</dbReference>
<dbReference type="InterPro" id="IPR000631">
    <property type="entry name" value="CARKD"/>
</dbReference>
<evidence type="ECO:0000256" key="16">
    <source>
        <dbReference type="ARBA" id="ARBA00049209"/>
    </source>
</evidence>
<dbReference type="InterPro" id="IPR036652">
    <property type="entry name" value="YjeF_N_dom_sf"/>
</dbReference>
<dbReference type="EC" id="5.1.99.6" evidence="19"/>
<feature type="domain" description="YjeF C-terminal" evidence="21">
    <location>
        <begin position="216"/>
        <end position="486"/>
    </location>
</feature>
<evidence type="ECO:0000256" key="2">
    <source>
        <dbReference type="ARBA" id="ARBA00000909"/>
    </source>
</evidence>
<dbReference type="Gene3D" id="3.40.1190.20">
    <property type="match status" value="1"/>
</dbReference>
<evidence type="ECO:0000256" key="4">
    <source>
        <dbReference type="ARBA" id="ARBA00009524"/>
    </source>
</evidence>
<evidence type="ECO:0000256" key="17">
    <source>
        <dbReference type="HAMAP-Rule" id="MF_01965"/>
    </source>
</evidence>
<evidence type="ECO:0000256" key="20">
    <source>
        <dbReference type="SAM" id="MobiDB-lite"/>
    </source>
</evidence>
<keyword evidence="12 17" id="KW-0456">Lyase</keyword>
<feature type="binding site" evidence="17">
    <location>
        <position position="430"/>
    </location>
    <ligand>
        <name>(6S)-NADPHX</name>
        <dbReference type="ChEBI" id="CHEBI:64076"/>
    </ligand>
</feature>
<evidence type="ECO:0000256" key="14">
    <source>
        <dbReference type="ARBA" id="ARBA00025153"/>
    </source>
</evidence>
<dbReference type="EMBL" id="BSQG01000006">
    <property type="protein sequence ID" value="GLU49330.1"/>
    <property type="molecule type" value="Genomic_DNA"/>
</dbReference>
<dbReference type="NCBIfam" id="TIGR00197">
    <property type="entry name" value="yjeF_nterm"/>
    <property type="match status" value="1"/>
</dbReference>
<keyword evidence="8 17" id="KW-0521">NADP</keyword>